<dbReference type="EMBL" id="AKIJ01000001">
    <property type="protein sequence ID" value="KFG27120.1"/>
    <property type="molecule type" value="Genomic_DNA"/>
</dbReference>
<accession>A0A086J4Q2</accession>
<gene>
    <name evidence="2" type="ORF">NESG_00195</name>
</gene>
<feature type="compositionally biased region" description="Basic and acidic residues" evidence="1">
    <location>
        <begin position="415"/>
        <end position="424"/>
    </location>
</feature>
<evidence type="ECO:0008006" key="4">
    <source>
        <dbReference type="Google" id="ProtNLM"/>
    </source>
</evidence>
<reference evidence="2 3" key="1">
    <citation type="journal article" date="2014" name="Genome Announc.">
        <title>Genome Sequence of the Microsporidian Species Nematocida sp1 Strain ERTm6 (ATCC PRA-372).</title>
        <authorList>
            <person name="Bakowski M.A."/>
            <person name="Priest M."/>
            <person name="Young S."/>
            <person name="Cuomo C.A."/>
            <person name="Troemel E.R."/>
        </authorList>
    </citation>
    <scope>NUCLEOTIDE SEQUENCE [LARGE SCALE GENOMIC DNA]</scope>
    <source>
        <strain evidence="2 3">ERTm6</strain>
    </source>
</reference>
<sequence>MPYRATTEKEMTKGEEPQRGAEAEMPKSSERWIKGSKVRSVKTTHIYSGIDVQTLKKVDYIEMPIQKDSAERLEQNRCIIDKEYLPTVLYFWVEKGILTIISKPRGQQLLPMLLSGRDQRIFPGSILCNISRKILETAAQLERDQTKNKVTMDSITISEKGEIYIHNDGIWKDIVEACPSETQNEEERLRELGMALLSLGTGEMLEGVSMFSDIDIDNEEMQCKVLEQVIRISIPCFKEVVLSLLGNKYTPQLLEETLALHFFYPEEEQEIEPCRCEAEDYLNGGDMEEMYYNEKEFGQSQKKTEEIYDSAAGVSVKASTLDKTKFAFQMHFFKSSKKVSFFFNKNADTVASVVKEMEDEGLAEESEIELIKAHMENLMIKIGESTADETNEEKEPETSGPAATPVSLTAGEESDALKKEKDGSEAGPASTTTQVEGSEDSSDYSMKEFKDTQPISEFVSEVALVAKRAKSIADGWAGLLRKQDIKTVGDLRMLTEEDWEMLKLPVFASRAMKNILYGEAYTLFREKMLGIDERLKEYVNESTVEDLLSETAQNHGRPEMFNVWLQKVKCQDIRTVGELKLLTEEDWEQLDLSVFSYRAIRNAIFRHCKC</sequence>
<feature type="region of interest" description="Disordered" evidence="1">
    <location>
        <begin position="1"/>
        <end position="29"/>
    </location>
</feature>
<name>A0A086J4Q2_NEMA1</name>
<comment type="caution">
    <text evidence="2">The sequence shown here is derived from an EMBL/GenBank/DDBJ whole genome shotgun (WGS) entry which is preliminary data.</text>
</comment>
<dbReference type="GeneID" id="77675168"/>
<feature type="region of interest" description="Disordered" evidence="1">
    <location>
        <begin position="387"/>
        <end position="448"/>
    </location>
</feature>
<protein>
    <recommendedName>
        <fullName evidence="4">WNK protein kinase</fullName>
    </recommendedName>
</protein>
<dbReference type="RefSeq" id="XP_052905675.1">
    <property type="nucleotide sequence ID" value="XM_053047850.1"/>
</dbReference>
<evidence type="ECO:0000313" key="3">
    <source>
        <dbReference type="Proteomes" id="UP000054524"/>
    </source>
</evidence>
<organism evidence="2 3">
    <name type="scientific">Nematocida ausubeli (strain ATCC PRA-371 / ERTm2)</name>
    <name type="common">Nematode killer fungus</name>
    <dbReference type="NCBI Taxonomy" id="1913371"/>
    <lineage>
        <taxon>Eukaryota</taxon>
        <taxon>Fungi</taxon>
        <taxon>Fungi incertae sedis</taxon>
        <taxon>Microsporidia</taxon>
        <taxon>Nematocida</taxon>
    </lineage>
</organism>
<proteinExistence type="predicted"/>
<keyword evidence="3" id="KW-1185">Reference proteome</keyword>
<dbReference type="HOGENOM" id="CLU_447646_0_0_1"/>
<evidence type="ECO:0000313" key="2">
    <source>
        <dbReference type="EMBL" id="KFG27120.1"/>
    </source>
</evidence>
<dbReference type="Proteomes" id="UP000054524">
    <property type="component" value="Unassembled WGS sequence"/>
</dbReference>
<evidence type="ECO:0000256" key="1">
    <source>
        <dbReference type="SAM" id="MobiDB-lite"/>
    </source>
</evidence>
<dbReference type="AlphaFoldDB" id="A0A086J4Q2"/>